<keyword evidence="2 4" id="KW-0808">Transferase</keyword>
<keyword evidence="1" id="KW-0328">Glycosyltransferase</keyword>
<evidence type="ECO:0000256" key="1">
    <source>
        <dbReference type="ARBA" id="ARBA00022676"/>
    </source>
</evidence>
<sequence length="137" mass="15644">MEDFTFHSIFQSLKEIKISFDFDIVVGIARGGIIPSSILSFIYEKELFLIWLNLYGEGMPPKRIQEKPKLMRPFKGDFSGKKILLVDDLSKTGETIEFAKRILKEKGASEIKSLVLVGKGDYSLAEFKGCVKFPWKF</sequence>
<accession>A0A150IX10</accession>
<evidence type="ECO:0000313" key="5">
    <source>
        <dbReference type="Proteomes" id="UP000075578"/>
    </source>
</evidence>
<evidence type="ECO:0000259" key="3">
    <source>
        <dbReference type="Pfam" id="PF00156"/>
    </source>
</evidence>
<dbReference type="SUPFAM" id="SSF53271">
    <property type="entry name" value="PRTase-like"/>
    <property type="match status" value="1"/>
</dbReference>
<dbReference type="Pfam" id="PF00156">
    <property type="entry name" value="Pribosyltran"/>
    <property type="match status" value="1"/>
</dbReference>
<dbReference type="EMBL" id="LNGD01000104">
    <property type="protein sequence ID" value="KYC49428.1"/>
    <property type="molecule type" value="Genomic_DNA"/>
</dbReference>
<keyword evidence="4" id="KW-0418">Kinase</keyword>
<dbReference type="InterPro" id="IPR000836">
    <property type="entry name" value="PRTase_dom"/>
</dbReference>
<organism evidence="4 5">
    <name type="scientific">Candidatus Methanofastidiosum methylothiophilum</name>
    <dbReference type="NCBI Taxonomy" id="1705564"/>
    <lineage>
        <taxon>Archaea</taxon>
        <taxon>Methanobacteriati</taxon>
        <taxon>Methanobacteriota</taxon>
        <taxon>Stenosarchaea group</taxon>
        <taxon>Candidatus Methanofastidiosia</taxon>
        <taxon>Candidatus Methanofastidiosales</taxon>
        <taxon>Candidatus Methanofastidiosaceae</taxon>
        <taxon>Candidatus Methanofastidiosum</taxon>
    </lineage>
</organism>
<evidence type="ECO:0000313" key="4">
    <source>
        <dbReference type="EMBL" id="KYC49428.1"/>
    </source>
</evidence>
<dbReference type="GO" id="GO:0004749">
    <property type="term" value="F:ribose phosphate diphosphokinase activity"/>
    <property type="evidence" value="ECO:0007669"/>
    <property type="project" value="UniProtKB-EC"/>
</dbReference>
<dbReference type="CDD" id="cd06223">
    <property type="entry name" value="PRTases_typeI"/>
    <property type="match status" value="1"/>
</dbReference>
<dbReference type="PANTHER" id="PTHR43363:SF1">
    <property type="entry name" value="HYPOXANTHINE-GUANINE PHOSPHORIBOSYLTRANSFERASE"/>
    <property type="match status" value="1"/>
</dbReference>
<dbReference type="EC" id="2.7.6.1" evidence="4"/>
<dbReference type="GO" id="GO:0016757">
    <property type="term" value="F:glycosyltransferase activity"/>
    <property type="evidence" value="ECO:0007669"/>
    <property type="project" value="UniProtKB-KW"/>
</dbReference>
<dbReference type="Gene3D" id="3.40.50.2020">
    <property type="match status" value="1"/>
</dbReference>
<reference evidence="4 5" key="1">
    <citation type="journal article" date="2016" name="ISME J.">
        <title>Chasing the elusive Euryarchaeota class WSA2: genomes reveal a uniquely fastidious methyl-reducing methanogen.</title>
        <authorList>
            <person name="Nobu M.K."/>
            <person name="Narihiro T."/>
            <person name="Kuroda K."/>
            <person name="Mei R."/>
            <person name="Liu W.T."/>
        </authorList>
    </citation>
    <scope>NUCLEOTIDE SEQUENCE [LARGE SCALE GENOMIC DNA]</scope>
    <source>
        <strain evidence="4">U1lsi0528_Bin089</strain>
    </source>
</reference>
<dbReference type="AlphaFoldDB" id="A0A150IX10"/>
<dbReference type="InterPro" id="IPR029057">
    <property type="entry name" value="PRTase-like"/>
</dbReference>
<feature type="domain" description="Phosphoribosyltransferase" evidence="3">
    <location>
        <begin position="18"/>
        <end position="130"/>
    </location>
</feature>
<protein>
    <submittedName>
        <fullName evidence="4">Ribose-phosphate pyrophosphokinase</fullName>
        <ecNumber evidence="4">2.7.6.1</ecNumber>
    </submittedName>
</protein>
<dbReference type="PANTHER" id="PTHR43363">
    <property type="entry name" value="HYPOXANTHINE PHOSPHORIBOSYLTRANSFERASE"/>
    <property type="match status" value="1"/>
</dbReference>
<dbReference type="Proteomes" id="UP000075578">
    <property type="component" value="Unassembled WGS sequence"/>
</dbReference>
<dbReference type="GO" id="GO:0016301">
    <property type="term" value="F:kinase activity"/>
    <property type="evidence" value="ECO:0007669"/>
    <property type="project" value="UniProtKB-KW"/>
</dbReference>
<evidence type="ECO:0000256" key="2">
    <source>
        <dbReference type="ARBA" id="ARBA00022679"/>
    </source>
</evidence>
<proteinExistence type="predicted"/>
<comment type="caution">
    <text evidence="4">The sequence shown here is derived from an EMBL/GenBank/DDBJ whole genome shotgun (WGS) entry which is preliminary data.</text>
</comment>
<name>A0A150IX10_9EURY</name>
<gene>
    <name evidence="4" type="primary">prs_2</name>
    <name evidence="4" type="ORF">AMQ74_01428</name>
</gene>